<evidence type="ECO:0008006" key="5">
    <source>
        <dbReference type="Google" id="ProtNLM"/>
    </source>
</evidence>
<feature type="compositionally biased region" description="Polar residues" evidence="1">
    <location>
        <begin position="303"/>
        <end position="313"/>
    </location>
</feature>
<evidence type="ECO:0000313" key="3">
    <source>
        <dbReference type="EMBL" id="UNP29907.1"/>
    </source>
</evidence>
<evidence type="ECO:0000256" key="2">
    <source>
        <dbReference type="SAM" id="Phobius"/>
    </source>
</evidence>
<feature type="compositionally biased region" description="Gly residues" evidence="1">
    <location>
        <begin position="18"/>
        <end position="29"/>
    </location>
</feature>
<feature type="compositionally biased region" description="Low complexity" evidence="1">
    <location>
        <begin position="7"/>
        <end position="17"/>
    </location>
</feature>
<sequence>MSGINFNPGSGNPLGNLLGLGGGKPGNLPGGPQPPGLNLPGGPDLGGPDLGVPGPEGGLPSPDGNLPLDLSKPHDGLPNNSLPNNGLPGTDTQPGSNLSNNPLLNPDNPSSRLLQGQSAQGNNNVNPFNNGPTQYPAPTLSERALNNAAQYAQLDRPVVNYGAVQASGASAQSASAQTATIGTPMASNGAASGAAAGSAAAAANTTTTHVAPTLTLVASNTPNAIPAAPMAGALSQDALAAQQSMFARMNTLQHANAPASTAANAPPPPSETSATLQSVSTNTINNDPRSLPLNANDRAAQQRGDNAPNQMTYTGEGATRRASRRGGGVDNATLTHWLWSFGRGGTHRPTHDREPDREVVRALQWLFWVLTVVAYACLAFAVILLLPSGSLVSERVSTGGSGIALFLGVAVAAGAWWLGRRLNRR</sequence>
<evidence type="ECO:0000256" key="1">
    <source>
        <dbReference type="SAM" id="MobiDB-lite"/>
    </source>
</evidence>
<feature type="region of interest" description="Disordered" evidence="1">
    <location>
        <begin position="257"/>
        <end position="329"/>
    </location>
</feature>
<keyword evidence="4" id="KW-1185">Reference proteome</keyword>
<proteinExistence type="predicted"/>
<gene>
    <name evidence="3" type="ORF">MOV92_01070</name>
</gene>
<dbReference type="Proteomes" id="UP000829194">
    <property type="component" value="Chromosome"/>
</dbReference>
<feature type="transmembrane region" description="Helical" evidence="2">
    <location>
        <begin position="365"/>
        <end position="386"/>
    </location>
</feature>
<feature type="region of interest" description="Disordered" evidence="1">
    <location>
        <begin position="1"/>
        <end position="139"/>
    </location>
</feature>
<feature type="transmembrane region" description="Helical" evidence="2">
    <location>
        <begin position="398"/>
        <end position="419"/>
    </location>
</feature>
<feature type="compositionally biased region" description="Polar residues" evidence="1">
    <location>
        <begin position="276"/>
        <end position="288"/>
    </location>
</feature>
<protein>
    <recommendedName>
        <fullName evidence="5">Transmembrane protein</fullName>
    </recommendedName>
</protein>
<accession>A0ABY3XEE3</accession>
<keyword evidence="2" id="KW-1133">Transmembrane helix</keyword>
<reference evidence="3 4" key="1">
    <citation type="submission" date="2022-03" db="EMBL/GenBank/DDBJ databases">
        <title>Complete genome sequence of Lysobacter capsici VKM B-2533 and Lysobacter gummosus 10.1.1, promising sources of lytic agents.</title>
        <authorList>
            <person name="Tarlachkov S.V."/>
            <person name="Kudryakova I.V."/>
            <person name="Afoshin A.S."/>
            <person name="Leontyevskaya E.A."/>
            <person name="Leontyevskaya N.V."/>
        </authorList>
    </citation>
    <scope>NUCLEOTIDE SEQUENCE [LARGE SCALE GENOMIC DNA]</scope>
    <source>
        <strain evidence="3 4">10.1.1</strain>
    </source>
</reference>
<dbReference type="EMBL" id="CP093547">
    <property type="protein sequence ID" value="UNP29907.1"/>
    <property type="molecule type" value="Genomic_DNA"/>
</dbReference>
<feature type="compositionally biased region" description="Gly residues" evidence="1">
    <location>
        <begin position="43"/>
        <end position="57"/>
    </location>
</feature>
<feature type="compositionally biased region" description="Low complexity" evidence="1">
    <location>
        <begin position="76"/>
        <end position="114"/>
    </location>
</feature>
<dbReference type="RefSeq" id="WP_148648686.1">
    <property type="nucleotide sequence ID" value="NZ_CP011131.1"/>
</dbReference>
<organism evidence="3 4">
    <name type="scientific">Lysobacter gummosus</name>
    <dbReference type="NCBI Taxonomy" id="262324"/>
    <lineage>
        <taxon>Bacteria</taxon>
        <taxon>Pseudomonadati</taxon>
        <taxon>Pseudomonadota</taxon>
        <taxon>Gammaproteobacteria</taxon>
        <taxon>Lysobacterales</taxon>
        <taxon>Lysobacteraceae</taxon>
        <taxon>Lysobacter</taxon>
    </lineage>
</organism>
<evidence type="ECO:0000313" key="4">
    <source>
        <dbReference type="Proteomes" id="UP000829194"/>
    </source>
</evidence>
<name>A0ABY3XEE3_9GAMM</name>
<keyword evidence="2" id="KW-0472">Membrane</keyword>
<keyword evidence="2" id="KW-0812">Transmembrane</keyword>
<feature type="compositionally biased region" description="Low complexity" evidence="1">
    <location>
        <begin position="121"/>
        <end position="132"/>
    </location>
</feature>